<dbReference type="AlphaFoldDB" id="A0A1F5USH3"/>
<reference evidence="1 2" key="1">
    <citation type="journal article" date="2016" name="Nat. Commun.">
        <title>Thousands of microbial genomes shed light on interconnected biogeochemical processes in an aquifer system.</title>
        <authorList>
            <person name="Anantharaman K."/>
            <person name="Brown C.T."/>
            <person name="Hug L.A."/>
            <person name="Sharon I."/>
            <person name="Castelle C.J."/>
            <person name="Probst A.J."/>
            <person name="Thomas B.C."/>
            <person name="Singh A."/>
            <person name="Wilkins M.J."/>
            <person name="Karaoz U."/>
            <person name="Brodie E.L."/>
            <person name="Williams K.H."/>
            <person name="Hubbard S.S."/>
            <person name="Banfield J.F."/>
        </authorList>
    </citation>
    <scope>NUCLEOTIDE SEQUENCE [LARGE SCALE GENOMIC DNA]</scope>
    <source>
        <strain evidence="2">RBG_16_55_9</strain>
    </source>
</reference>
<dbReference type="EMBL" id="MFGX01000089">
    <property type="protein sequence ID" value="OGF54097.1"/>
    <property type="molecule type" value="Genomic_DNA"/>
</dbReference>
<dbReference type="Proteomes" id="UP000179157">
    <property type="component" value="Unassembled WGS sequence"/>
</dbReference>
<sequence>MKIFTQSGRFWILAAFLIGCGAWIGLLSSSAGSAQSGSSLLIQAVASSRTAGPGSTDIASIYVTVQSSAGLMDGLTDASFSVFAEQIPAQGCLVNLVQVRTGRLGVYRLDIVPGVSGCFWRLGDYVLSVSVRSGSQSGAALVIMTLQ</sequence>
<dbReference type="PROSITE" id="PS51257">
    <property type="entry name" value="PROKAR_LIPOPROTEIN"/>
    <property type="match status" value="1"/>
</dbReference>
<accession>A0A1F5USH3</accession>
<proteinExistence type="predicted"/>
<gene>
    <name evidence="1" type="ORF">A2Z21_08375</name>
</gene>
<comment type="caution">
    <text evidence="1">The sequence shown here is derived from an EMBL/GenBank/DDBJ whole genome shotgun (WGS) entry which is preliminary data.</text>
</comment>
<name>A0A1F5USH3_FRAXR</name>
<organism evidence="1 2">
    <name type="scientific">Fraserbacteria sp. (strain RBG_16_55_9)</name>
    <dbReference type="NCBI Taxonomy" id="1817864"/>
    <lineage>
        <taxon>Bacteria</taxon>
        <taxon>Candidatus Fraseribacteriota</taxon>
    </lineage>
</organism>
<protein>
    <submittedName>
        <fullName evidence="1">Uncharacterized protein</fullName>
    </submittedName>
</protein>
<dbReference type="STRING" id="1817864.A2Z21_08375"/>
<evidence type="ECO:0000313" key="1">
    <source>
        <dbReference type="EMBL" id="OGF54097.1"/>
    </source>
</evidence>
<evidence type="ECO:0000313" key="2">
    <source>
        <dbReference type="Proteomes" id="UP000179157"/>
    </source>
</evidence>